<reference evidence="4" key="1">
    <citation type="journal article" date="2023" name="Mol. Phylogenet. Evol.">
        <title>Genome-scale phylogeny and comparative genomics of the fungal order Sordariales.</title>
        <authorList>
            <person name="Hensen N."/>
            <person name="Bonometti L."/>
            <person name="Westerberg I."/>
            <person name="Brannstrom I.O."/>
            <person name="Guillou S."/>
            <person name="Cros-Aarteil S."/>
            <person name="Calhoun S."/>
            <person name="Haridas S."/>
            <person name="Kuo A."/>
            <person name="Mondo S."/>
            <person name="Pangilinan J."/>
            <person name="Riley R."/>
            <person name="LaButti K."/>
            <person name="Andreopoulos B."/>
            <person name="Lipzen A."/>
            <person name="Chen C."/>
            <person name="Yan M."/>
            <person name="Daum C."/>
            <person name="Ng V."/>
            <person name="Clum A."/>
            <person name="Steindorff A."/>
            <person name="Ohm R.A."/>
            <person name="Martin F."/>
            <person name="Silar P."/>
            <person name="Natvig D.O."/>
            <person name="Lalanne C."/>
            <person name="Gautier V."/>
            <person name="Ament-Velasquez S.L."/>
            <person name="Kruys A."/>
            <person name="Hutchinson M.I."/>
            <person name="Powell A.J."/>
            <person name="Barry K."/>
            <person name="Miller A.N."/>
            <person name="Grigoriev I.V."/>
            <person name="Debuchy R."/>
            <person name="Gladieux P."/>
            <person name="Hiltunen Thoren M."/>
            <person name="Johannesson H."/>
        </authorList>
    </citation>
    <scope>NUCLEOTIDE SEQUENCE</scope>
    <source>
        <strain evidence="4">CBS 359.72</strain>
    </source>
</reference>
<feature type="chain" id="PRO_5042923192" description="Secreted protein" evidence="3">
    <location>
        <begin position="22"/>
        <end position="317"/>
    </location>
</feature>
<organism evidence="4 5">
    <name type="scientific">Corynascus novoguineensis</name>
    <dbReference type="NCBI Taxonomy" id="1126955"/>
    <lineage>
        <taxon>Eukaryota</taxon>
        <taxon>Fungi</taxon>
        <taxon>Dikarya</taxon>
        <taxon>Ascomycota</taxon>
        <taxon>Pezizomycotina</taxon>
        <taxon>Sordariomycetes</taxon>
        <taxon>Sordariomycetidae</taxon>
        <taxon>Sordariales</taxon>
        <taxon>Chaetomiaceae</taxon>
        <taxon>Corynascus</taxon>
    </lineage>
</organism>
<dbReference type="InterPro" id="IPR028000">
    <property type="entry name" value="Pma1"/>
</dbReference>
<sequence length="317" mass="34896">MFTSRFTLPAAWLLLSGTALAAPPSESVAAGTSATDGAPPVPTDENGANAFVSCSNPDGPFKPFCLPKQNDVYYPETMHYVTWDTSHFPGHNTTLQILGFYADLPSTKPGPPANSGVPPPPPEEEEELPQPTVGEELEAFNSDDVSAAWGFWRWRPEKWLLKNHGVDAANITLRIVALPGDGRPARWYSGPTVTVRYKPRKPKKYERVPTHADDEVLYIALPLVFGFAAVMIIGTFCWSRQLRQFGVGSAMGRANTRGFKRFGASRKDRARNRDKELSIRLMESGGAADSDDERWSHGSSSASAGKRVFERVDRKED</sequence>
<reference evidence="4" key="2">
    <citation type="submission" date="2023-05" db="EMBL/GenBank/DDBJ databases">
        <authorList>
            <consortium name="Lawrence Berkeley National Laboratory"/>
            <person name="Steindorff A."/>
            <person name="Hensen N."/>
            <person name="Bonometti L."/>
            <person name="Westerberg I."/>
            <person name="Brannstrom I.O."/>
            <person name="Guillou S."/>
            <person name="Cros-Aarteil S."/>
            <person name="Calhoun S."/>
            <person name="Haridas S."/>
            <person name="Kuo A."/>
            <person name="Mondo S."/>
            <person name="Pangilinan J."/>
            <person name="Riley R."/>
            <person name="Labutti K."/>
            <person name="Andreopoulos B."/>
            <person name="Lipzen A."/>
            <person name="Chen C."/>
            <person name="Yanf M."/>
            <person name="Daum C."/>
            <person name="Ng V."/>
            <person name="Clum A."/>
            <person name="Ohm R."/>
            <person name="Martin F."/>
            <person name="Silar P."/>
            <person name="Natvig D."/>
            <person name="Lalanne C."/>
            <person name="Gautier V."/>
            <person name="Ament-Velasquez S.L."/>
            <person name="Kruys A."/>
            <person name="Hutchinson M.I."/>
            <person name="Powell A.J."/>
            <person name="Barry K."/>
            <person name="Miller A.N."/>
            <person name="Grigoriev I.V."/>
            <person name="Debuchy R."/>
            <person name="Gladieux P."/>
            <person name="Thoren M.H."/>
            <person name="Johannesson H."/>
        </authorList>
    </citation>
    <scope>NUCLEOTIDE SEQUENCE</scope>
    <source>
        <strain evidence="4">CBS 359.72</strain>
    </source>
</reference>
<name>A0AAN7HUZ7_9PEZI</name>
<dbReference type="EMBL" id="MU857603">
    <property type="protein sequence ID" value="KAK4251779.1"/>
    <property type="molecule type" value="Genomic_DNA"/>
</dbReference>
<feature type="transmembrane region" description="Helical" evidence="2">
    <location>
        <begin position="216"/>
        <end position="238"/>
    </location>
</feature>
<dbReference type="Pfam" id="PF14610">
    <property type="entry name" value="Psg1"/>
    <property type="match status" value="1"/>
</dbReference>
<dbReference type="AlphaFoldDB" id="A0AAN7HUZ7"/>
<evidence type="ECO:0000256" key="2">
    <source>
        <dbReference type="SAM" id="Phobius"/>
    </source>
</evidence>
<feature type="region of interest" description="Disordered" evidence="1">
    <location>
        <begin position="108"/>
        <end position="131"/>
    </location>
</feature>
<keyword evidence="2" id="KW-0812">Transmembrane</keyword>
<evidence type="ECO:0000313" key="4">
    <source>
        <dbReference type="EMBL" id="KAK4251779.1"/>
    </source>
</evidence>
<feature type="compositionally biased region" description="Basic and acidic residues" evidence="1">
    <location>
        <begin position="265"/>
        <end position="278"/>
    </location>
</feature>
<protein>
    <recommendedName>
        <fullName evidence="6">Secreted protein</fullName>
    </recommendedName>
</protein>
<evidence type="ECO:0000313" key="5">
    <source>
        <dbReference type="Proteomes" id="UP001303647"/>
    </source>
</evidence>
<evidence type="ECO:0000256" key="3">
    <source>
        <dbReference type="SAM" id="SignalP"/>
    </source>
</evidence>
<comment type="caution">
    <text evidence="4">The sequence shown here is derived from an EMBL/GenBank/DDBJ whole genome shotgun (WGS) entry which is preliminary data.</text>
</comment>
<accession>A0AAN7HUZ7</accession>
<keyword evidence="3" id="KW-0732">Signal</keyword>
<feature type="compositionally biased region" description="Basic and acidic residues" evidence="1">
    <location>
        <begin position="307"/>
        <end position="317"/>
    </location>
</feature>
<feature type="compositionally biased region" description="Pro residues" evidence="1">
    <location>
        <begin position="108"/>
        <end position="121"/>
    </location>
</feature>
<feature type="region of interest" description="Disordered" evidence="1">
    <location>
        <begin position="262"/>
        <end position="317"/>
    </location>
</feature>
<proteinExistence type="predicted"/>
<keyword evidence="2" id="KW-0472">Membrane</keyword>
<feature type="region of interest" description="Disordered" evidence="1">
    <location>
        <begin position="27"/>
        <end position="46"/>
    </location>
</feature>
<feature type="signal peptide" evidence="3">
    <location>
        <begin position="1"/>
        <end position="21"/>
    </location>
</feature>
<evidence type="ECO:0000256" key="1">
    <source>
        <dbReference type="SAM" id="MobiDB-lite"/>
    </source>
</evidence>
<keyword evidence="5" id="KW-1185">Reference proteome</keyword>
<dbReference type="Proteomes" id="UP001303647">
    <property type="component" value="Unassembled WGS sequence"/>
</dbReference>
<evidence type="ECO:0008006" key="6">
    <source>
        <dbReference type="Google" id="ProtNLM"/>
    </source>
</evidence>
<keyword evidence="2" id="KW-1133">Transmembrane helix</keyword>
<gene>
    <name evidence="4" type="ORF">C7999DRAFT_10496</name>
</gene>